<evidence type="ECO:0000256" key="1">
    <source>
        <dbReference type="SAM" id="MobiDB-lite"/>
    </source>
</evidence>
<evidence type="ECO:0000313" key="2">
    <source>
        <dbReference type="EMBL" id="MBB3107648.1"/>
    </source>
</evidence>
<reference evidence="2 3" key="1">
    <citation type="submission" date="2020-08" db="EMBL/GenBank/DDBJ databases">
        <title>Genomic Encyclopedia of Type Strains, Phase III (KMG-III): the genomes of soil and plant-associated and newly described type strains.</title>
        <authorList>
            <person name="Whitman W."/>
        </authorList>
    </citation>
    <scope>NUCLEOTIDE SEQUENCE [LARGE SCALE GENOMIC DNA]</scope>
    <source>
        <strain evidence="2 3">CECT 5885</strain>
    </source>
</reference>
<feature type="region of interest" description="Disordered" evidence="1">
    <location>
        <begin position="1"/>
        <end position="40"/>
    </location>
</feature>
<sequence length="98" mass="10817">MTQQQATQNAPVIPFTGDTSHDTEPTNANSPAMQMPTTGMGRAKDILPFLPFSKTTLFEWSKDGRFPAGKKLSPTMTAWSYADIHEWLNSHTSTTSEV</sequence>
<name>A0A839TEL3_9GAMM</name>
<dbReference type="Pfam" id="PF05930">
    <property type="entry name" value="Phage_AlpA"/>
    <property type="match status" value="1"/>
</dbReference>
<feature type="compositionally biased region" description="Polar residues" evidence="1">
    <location>
        <begin position="1"/>
        <end position="10"/>
    </location>
</feature>
<dbReference type="Gene3D" id="1.10.238.160">
    <property type="match status" value="1"/>
</dbReference>
<comment type="caution">
    <text evidence="2">The sequence shown here is derived from an EMBL/GenBank/DDBJ whole genome shotgun (WGS) entry which is preliminary data.</text>
</comment>
<dbReference type="InterPro" id="IPR010260">
    <property type="entry name" value="AlpA"/>
</dbReference>
<dbReference type="EMBL" id="JACHXL010000006">
    <property type="protein sequence ID" value="MBB3107648.1"/>
    <property type="molecule type" value="Genomic_DNA"/>
</dbReference>
<dbReference type="GO" id="GO:0003677">
    <property type="term" value="F:DNA binding"/>
    <property type="evidence" value="ECO:0007669"/>
    <property type="project" value="UniProtKB-KW"/>
</dbReference>
<keyword evidence="3" id="KW-1185">Reference proteome</keyword>
<dbReference type="AlphaFoldDB" id="A0A839TEL3"/>
<dbReference type="RefSeq" id="WP_227671800.1">
    <property type="nucleotide sequence ID" value="NZ_CAJHAH010000007.1"/>
</dbReference>
<feature type="compositionally biased region" description="Polar residues" evidence="1">
    <location>
        <begin position="25"/>
        <end position="37"/>
    </location>
</feature>
<proteinExistence type="predicted"/>
<dbReference type="Proteomes" id="UP000588111">
    <property type="component" value="Unassembled WGS sequence"/>
</dbReference>
<organism evidence="2 3">
    <name type="scientific">Psychrobacter luti</name>
    <dbReference type="NCBI Taxonomy" id="198481"/>
    <lineage>
        <taxon>Bacteria</taxon>
        <taxon>Pseudomonadati</taxon>
        <taxon>Pseudomonadota</taxon>
        <taxon>Gammaproteobacteria</taxon>
        <taxon>Moraxellales</taxon>
        <taxon>Moraxellaceae</taxon>
        <taxon>Psychrobacter</taxon>
    </lineage>
</organism>
<protein>
    <submittedName>
        <fullName evidence="2">Putative DNA-binding transcriptional regulator AlpA</fullName>
    </submittedName>
</protein>
<accession>A0A839TEL3</accession>
<evidence type="ECO:0000313" key="3">
    <source>
        <dbReference type="Proteomes" id="UP000588111"/>
    </source>
</evidence>
<gene>
    <name evidence="2" type="ORF">FHS24_002179</name>
</gene>
<keyword evidence="2" id="KW-0238">DNA-binding</keyword>